<proteinExistence type="inferred from homology"/>
<evidence type="ECO:0000256" key="7">
    <source>
        <dbReference type="ARBA" id="ARBA00060175"/>
    </source>
</evidence>
<sequence>MLVEQICCIITVSETSFCKELGPPQSPQSCSGVILNYQTGLVLCSGMAFSPFLIDKECVSKKQKRILHANNFSSTMRISVDHVDMTVNRTSSKLCVTEGCHERQNAGLVMMLNCLEFQRAFEKIFREADKWNFYGGDEDPEIFDSVFLSWFAVLKMPSLAQGKTVSWVKSTAIEKGCSVLACGSPFGSFCPDLFMSTLSKGIVSNLAGEENAVIMTDARCLPGTEGGGLFVIIGDTPCLVGLITSPLCWKSHEWIGLTIVCSVHLILKNLLQAITFHQSLGDFSACSLTDIPQVLITANQNSAKGKYPMVAVVESGQWWGSGVMLNPHLVLTCRHVVNGNPSLTVRVNARERYRTWSGRVLYTSKVSSPYDLAVVQLEEPVLDVVAPRLATSFHSGEDVVVLGYGALGKHCGPSVTSGILSRVITYQKKPVMLQTTCAVQCGASGGAIIRTSTGELLGIVSSNTRDFAAKVTYPHLNFSIPVSVLEPLLSDFAHTGDTAVFQALDSAEEEVTRVWRLHIPQSKL</sequence>
<dbReference type="GeneTree" id="ENSGT00390000014627"/>
<dbReference type="GO" id="GO:0016485">
    <property type="term" value="P:protein processing"/>
    <property type="evidence" value="ECO:0007669"/>
    <property type="project" value="InterPro"/>
</dbReference>
<name>A0A4W4DQD7_ELEEL</name>
<evidence type="ECO:0000256" key="3">
    <source>
        <dbReference type="ARBA" id="ARBA00022670"/>
    </source>
</evidence>
<dbReference type="Ensembl" id="ENSEEET00000001086.2">
    <property type="protein sequence ID" value="ENSEEEP00000001066.2"/>
    <property type="gene ID" value="ENSEEEG00000000712.2"/>
</dbReference>
<dbReference type="GO" id="GO:0004252">
    <property type="term" value="F:serine-type endopeptidase activity"/>
    <property type="evidence" value="ECO:0007669"/>
    <property type="project" value="InterPro"/>
</dbReference>
<reference evidence="11" key="1">
    <citation type="journal article" date="2014" name="Science">
        <title>Nonhuman genetics. Genomic basis for the convergent evolution of electric organs.</title>
        <authorList>
            <person name="Gallant J.R."/>
            <person name="Traeger L.L."/>
            <person name="Volkening J.D."/>
            <person name="Moffett H."/>
            <person name="Chen P.H."/>
            <person name="Novina C.D."/>
            <person name="Phillips G.N.Jr."/>
            <person name="Anand R."/>
            <person name="Wells G.B."/>
            <person name="Pinch M."/>
            <person name="Guth R."/>
            <person name="Unguez G.A."/>
            <person name="Albert J.S."/>
            <person name="Zakon H.H."/>
            <person name="Samanta M.P."/>
            <person name="Sussman M.R."/>
        </authorList>
    </citation>
    <scope>NUCLEOTIDE SEQUENCE [LARGE SCALE GENOMIC DNA]</scope>
</reference>
<organism evidence="10 11">
    <name type="scientific">Electrophorus electricus</name>
    <name type="common">Electric eel</name>
    <name type="synonym">Gymnotus electricus</name>
    <dbReference type="NCBI Taxonomy" id="8005"/>
    <lineage>
        <taxon>Eukaryota</taxon>
        <taxon>Metazoa</taxon>
        <taxon>Chordata</taxon>
        <taxon>Craniata</taxon>
        <taxon>Vertebrata</taxon>
        <taxon>Euteleostomi</taxon>
        <taxon>Actinopterygii</taxon>
        <taxon>Neopterygii</taxon>
        <taxon>Teleostei</taxon>
        <taxon>Ostariophysi</taxon>
        <taxon>Gymnotiformes</taxon>
        <taxon>Gymnotoidei</taxon>
        <taxon>Gymnotidae</taxon>
        <taxon>Electrophorus</taxon>
    </lineage>
</organism>
<accession>A0A4W4DQD7</accession>
<dbReference type="Gene3D" id="2.40.10.10">
    <property type="entry name" value="Trypsin-like serine proteases"/>
    <property type="match status" value="4"/>
</dbReference>
<reference evidence="10" key="3">
    <citation type="submission" date="2020-05" db="EMBL/GenBank/DDBJ databases">
        <title>Electrophorus electricus (electric eel) genome, fEleEle1, primary haplotype.</title>
        <authorList>
            <person name="Myers G."/>
            <person name="Meyer A."/>
            <person name="Fedrigo O."/>
            <person name="Formenti G."/>
            <person name="Rhie A."/>
            <person name="Tracey A."/>
            <person name="Sims Y."/>
            <person name="Jarvis E.D."/>
        </authorList>
    </citation>
    <scope>NUCLEOTIDE SEQUENCE [LARGE SCALE GENOMIC DNA]</scope>
</reference>
<reference evidence="10" key="5">
    <citation type="submission" date="2025-09" db="UniProtKB">
        <authorList>
            <consortium name="Ensembl"/>
        </authorList>
    </citation>
    <scope>IDENTIFICATION</scope>
</reference>
<evidence type="ECO:0000313" key="10">
    <source>
        <dbReference type="Ensembl" id="ENSEEEP00000001066.2"/>
    </source>
</evidence>
<dbReference type="SUPFAM" id="SSF50494">
    <property type="entry name" value="Trypsin-like serine proteases"/>
    <property type="match status" value="2"/>
</dbReference>
<keyword evidence="11" id="KW-1185">Reference proteome</keyword>
<dbReference type="EC" id="3.4.21.-" evidence="9"/>
<dbReference type="InterPro" id="IPR039245">
    <property type="entry name" value="TYSND1/DEG15"/>
</dbReference>
<evidence type="ECO:0000256" key="9">
    <source>
        <dbReference type="PIRNR" id="PIRNR037989"/>
    </source>
</evidence>
<keyword evidence="4 9" id="KW-0378">Hydrolase</keyword>
<keyword evidence="5 9" id="KW-0720">Serine protease</keyword>
<evidence type="ECO:0000256" key="5">
    <source>
        <dbReference type="ARBA" id="ARBA00022825"/>
    </source>
</evidence>
<dbReference type="PANTHER" id="PTHR21004">
    <property type="entry name" value="SERINE PROTEASE-RELATED"/>
    <property type="match status" value="1"/>
</dbReference>
<dbReference type="InterPro" id="IPR009003">
    <property type="entry name" value="Peptidase_S1_PA"/>
</dbReference>
<dbReference type="Proteomes" id="UP000314983">
    <property type="component" value="Chromosome 11"/>
</dbReference>
<dbReference type="STRING" id="8005.ENSEEEP00000001066"/>
<dbReference type="InterPro" id="IPR043504">
    <property type="entry name" value="Peptidase_S1_PA_chymotrypsin"/>
</dbReference>
<dbReference type="Pfam" id="PF13365">
    <property type="entry name" value="Trypsin_2"/>
    <property type="match status" value="1"/>
</dbReference>
<keyword evidence="3 9" id="KW-0645">Protease</keyword>
<reference evidence="10" key="4">
    <citation type="submission" date="2025-08" db="UniProtKB">
        <authorList>
            <consortium name="Ensembl"/>
        </authorList>
    </citation>
    <scope>IDENTIFICATION</scope>
</reference>
<dbReference type="OMA" id="CWKSTEW"/>
<evidence type="ECO:0000256" key="6">
    <source>
        <dbReference type="ARBA" id="ARBA00023140"/>
    </source>
</evidence>
<gene>
    <name evidence="10" type="primary">TYSND1</name>
</gene>
<evidence type="ECO:0000256" key="1">
    <source>
        <dbReference type="ARBA" id="ARBA00004275"/>
    </source>
</evidence>
<evidence type="ECO:0000256" key="2">
    <source>
        <dbReference type="ARBA" id="ARBA00008764"/>
    </source>
</evidence>
<evidence type="ECO:0000313" key="11">
    <source>
        <dbReference type="Proteomes" id="UP000314983"/>
    </source>
</evidence>
<comment type="similarity">
    <text evidence="2 9">Belongs to the peptidase S1B family.</text>
</comment>
<dbReference type="GO" id="GO:0005782">
    <property type="term" value="C:peroxisomal matrix"/>
    <property type="evidence" value="ECO:0007669"/>
    <property type="project" value="UniProtKB-ARBA"/>
</dbReference>
<comment type="PTM">
    <text evidence="9">The full-lengh TYSND1 is the active the proteolytic processing of PTS1- and PTS2-proteins and in self-cleavage, and intermolecular self-cleavage of TYSND1 down-regulates its protease activity.</text>
</comment>
<comment type="function">
    <text evidence="7 9">Peroxisomal protease that mediates both the removal of the leader peptide from proteins containing a PTS2 target sequence and processes several PTS1-containing proteins. Catalyzes the processing of PTS1-proteins involved in the peroxisomal beta-oxidation of fatty acids.</text>
</comment>
<evidence type="ECO:0000256" key="8">
    <source>
        <dbReference type="ARBA" id="ARBA00071396"/>
    </source>
</evidence>
<comment type="subcellular location">
    <subcellularLocation>
        <location evidence="1 9">Peroxisome</location>
    </subcellularLocation>
</comment>
<dbReference type="AlphaFoldDB" id="A0A4W4DQD7"/>
<dbReference type="GO" id="GO:0031998">
    <property type="term" value="P:regulation of fatty acid beta-oxidation"/>
    <property type="evidence" value="ECO:0007669"/>
    <property type="project" value="TreeGrafter"/>
</dbReference>
<reference evidence="11" key="2">
    <citation type="journal article" date="2017" name="Sci. Adv.">
        <title>A tail of two voltages: Proteomic comparison of the three electric organs of the electric eel.</title>
        <authorList>
            <person name="Traeger L.L."/>
            <person name="Sabat G."/>
            <person name="Barrett-Wilt G.A."/>
            <person name="Wells G.B."/>
            <person name="Sussman M.R."/>
        </authorList>
    </citation>
    <scope>NUCLEOTIDE SEQUENCE [LARGE SCALE GENOMIC DNA]</scope>
</reference>
<protein>
    <recommendedName>
        <fullName evidence="8 9">Peroxisomal leader peptide-processing protease</fullName>
        <ecNumber evidence="9">3.4.21.-</ecNumber>
    </recommendedName>
</protein>
<dbReference type="RefSeq" id="XP_026871579.2">
    <property type="nucleotide sequence ID" value="XM_027015778.2"/>
</dbReference>
<keyword evidence="6 9" id="KW-0576">Peroxisome</keyword>
<evidence type="ECO:0000256" key="4">
    <source>
        <dbReference type="ARBA" id="ARBA00022801"/>
    </source>
</evidence>
<dbReference type="FunFam" id="2.40.10.10:FF:000080">
    <property type="entry name" value="peroxisomal leader peptide-processing protease"/>
    <property type="match status" value="1"/>
</dbReference>
<dbReference type="PANTHER" id="PTHR21004:SF0">
    <property type="entry name" value="PEROXISOMAL LEADER PEPTIDE-PROCESSING PROTEASE"/>
    <property type="match status" value="1"/>
</dbReference>
<dbReference type="GeneID" id="113580937"/>